<name>F0VEE1_NEOCL</name>
<dbReference type="OMA" id="FWRSLHP"/>
<gene>
    <name evidence="2" type="ORF">BN1204_018750</name>
    <name evidence="1" type="ORF">NCLIV_018750</name>
</gene>
<dbReference type="InterPro" id="IPR027417">
    <property type="entry name" value="P-loop_NTPase"/>
</dbReference>
<dbReference type="eggNOG" id="KOG2878">
    <property type="taxonomic scope" value="Eukaryota"/>
</dbReference>
<keyword evidence="1" id="KW-0808">Transferase</keyword>
<organism evidence="1 3">
    <name type="scientific">Neospora caninum (strain Liverpool)</name>
    <dbReference type="NCBI Taxonomy" id="572307"/>
    <lineage>
        <taxon>Eukaryota</taxon>
        <taxon>Sar</taxon>
        <taxon>Alveolata</taxon>
        <taxon>Apicomplexa</taxon>
        <taxon>Conoidasida</taxon>
        <taxon>Coccidia</taxon>
        <taxon>Eucoccidiorida</taxon>
        <taxon>Eimeriorina</taxon>
        <taxon>Sarcocystidae</taxon>
        <taxon>Neospora</taxon>
    </lineage>
</organism>
<reference evidence="1" key="2">
    <citation type="submission" date="2011-03" db="EMBL/GenBank/DDBJ databases">
        <title>Comparative genomics and transcriptomics of Neospora caninum and Toxoplasma gondii.</title>
        <authorList>
            <person name="Reid A.J."/>
            <person name="Sohal A."/>
            <person name="Harris D."/>
            <person name="Quail M."/>
            <person name="Sanders M."/>
            <person name="Berriman M."/>
            <person name="Wastling J.M."/>
            <person name="Pain A."/>
        </authorList>
    </citation>
    <scope>NUCLEOTIDE SEQUENCE</scope>
    <source>
        <strain evidence="1">Liverpool</strain>
    </source>
</reference>
<evidence type="ECO:0000313" key="2">
    <source>
        <dbReference type="EMBL" id="CEL66047.1"/>
    </source>
</evidence>
<dbReference type="OrthoDB" id="347435at2759"/>
<dbReference type="EMBL" id="FR823387">
    <property type="protein sequence ID" value="CBZ52085.1"/>
    <property type="molecule type" value="Genomic_DNA"/>
</dbReference>
<evidence type="ECO:0000313" key="3">
    <source>
        <dbReference type="Proteomes" id="UP000007494"/>
    </source>
</evidence>
<dbReference type="VEuPathDB" id="ToxoDB:NCLIV_018750"/>
<dbReference type="SUPFAM" id="SSF52540">
    <property type="entry name" value="P-loop containing nucleoside triphosphate hydrolases"/>
    <property type="match status" value="1"/>
</dbReference>
<keyword evidence="1" id="KW-0418">Kinase</keyword>
<reference evidence="2" key="4">
    <citation type="journal article" date="2015" name="PLoS ONE">
        <title>Comprehensive Evaluation of Toxoplasma gondii VEG and Neospora caninum LIV Genomes with Tachyzoite Stage Transcriptome and Proteome Defines Novel Transcript Features.</title>
        <authorList>
            <person name="Ramaprasad A."/>
            <person name="Mourier T."/>
            <person name="Naeem R."/>
            <person name="Malas T.B."/>
            <person name="Moussa E."/>
            <person name="Panigrahi A."/>
            <person name="Vermont S.J."/>
            <person name="Otto T.D."/>
            <person name="Wastling J."/>
            <person name="Pain A."/>
        </authorList>
    </citation>
    <scope>NUCLEOTIDE SEQUENCE</scope>
    <source>
        <strain evidence="2">Liverpool</strain>
    </source>
</reference>
<dbReference type="EMBL" id="LN714480">
    <property type="protein sequence ID" value="CEL66047.1"/>
    <property type="molecule type" value="Genomic_DNA"/>
</dbReference>
<sequence length="360" mass="38951">MAQASPAPPPSSSSFPPELESLLNALEPARRAVVTQRLEDWLSSAEEGKKISQTLTESGASDSAAVVARLQPLYLAVFAWISQLLEKRGKASGQEGNEAGPLLVALSAPQGSGSKALADALKFLFAAEGSETLAISLDSFYALAGKQEKLAQKHSENPLVQYPGNPGTHEPLLAACVLESLKRNSPNGEVLMPVYDKSLNGGKGDRLCVKDWQKIKTGNIKLIIFEGWMLGFKAAAEANEEAFPSLTKEEVEWMKPINKSLKEYEALHALVDAWIVFQADALDRLFDWRCEEEKAHKQVSGEGKTAEEVRASVEKFLPTYKAYLPRMSARGPDGATGETPVLEVFLDAARDAAKASVKLA</sequence>
<dbReference type="AlphaFoldDB" id="F0VEE1"/>
<reference evidence="3" key="3">
    <citation type="journal article" date="2012" name="PLoS Pathog.">
        <title>Comparative genomics of the apicomplexan parasites Toxoplasma gondii and Neospora caninum: Coccidia differing in host range and transmission strategy.</title>
        <authorList>
            <person name="Reid A.J."/>
            <person name="Vermont S.J."/>
            <person name="Cotton J.A."/>
            <person name="Harris D."/>
            <person name="Hill-Cawthorne G.A."/>
            <person name="Konen-Waisman S."/>
            <person name="Latham S.M."/>
            <person name="Mourier T."/>
            <person name="Norton R."/>
            <person name="Quail M.A."/>
            <person name="Sanders M."/>
            <person name="Shanmugam D."/>
            <person name="Sohal A."/>
            <person name="Wasmuth J.D."/>
            <person name="Brunk B."/>
            <person name="Grigg M.E."/>
            <person name="Howard J.C."/>
            <person name="Parkinson J."/>
            <person name="Roos D.S."/>
            <person name="Trees A.J."/>
            <person name="Berriman M."/>
            <person name="Pain A."/>
            <person name="Wastling J.M."/>
        </authorList>
    </citation>
    <scope>NUCLEOTIDE SEQUENCE [LARGE SCALE GENOMIC DNA]</scope>
    <source>
        <strain evidence="3">Liverpool</strain>
    </source>
</reference>
<protein>
    <submittedName>
        <fullName evidence="1">Kinase-like protein, related</fullName>
    </submittedName>
</protein>
<dbReference type="GeneID" id="13444951"/>
<dbReference type="InParanoid" id="F0VEE1"/>
<keyword evidence="3" id="KW-1185">Reference proteome</keyword>
<accession>F0VEE1</accession>
<reference evidence="1" key="1">
    <citation type="submission" date="2011-02" db="EMBL/GenBank/DDBJ databases">
        <authorList>
            <person name="Aslett M."/>
        </authorList>
    </citation>
    <scope>NUCLEOTIDE SEQUENCE</scope>
    <source>
        <strain evidence="1">Liverpool</strain>
    </source>
</reference>
<dbReference type="RefSeq" id="XP_003882117.1">
    <property type="nucleotide sequence ID" value="XM_003882068.1"/>
</dbReference>
<proteinExistence type="predicted"/>
<evidence type="ECO:0000313" key="1">
    <source>
        <dbReference type="EMBL" id="CBZ52085.1"/>
    </source>
</evidence>
<dbReference type="GO" id="GO:0016301">
    <property type="term" value="F:kinase activity"/>
    <property type="evidence" value="ECO:0007669"/>
    <property type="project" value="UniProtKB-KW"/>
</dbReference>
<dbReference type="Gene3D" id="3.40.50.300">
    <property type="entry name" value="P-loop containing nucleotide triphosphate hydrolases"/>
    <property type="match status" value="1"/>
</dbReference>
<dbReference type="Proteomes" id="UP000007494">
    <property type="component" value="Chromosome VI"/>
</dbReference>